<dbReference type="PROSITE" id="PS00615">
    <property type="entry name" value="C_TYPE_LECTIN_1"/>
    <property type="match status" value="1"/>
</dbReference>
<evidence type="ECO:0000256" key="4">
    <source>
        <dbReference type="SAM" id="MobiDB-lite"/>
    </source>
</evidence>
<feature type="compositionally biased region" description="Polar residues" evidence="4">
    <location>
        <begin position="59"/>
        <end position="68"/>
    </location>
</feature>
<feature type="transmembrane region" description="Helical" evidence="5">
    <location>
        <begin position="30"/>
        <end position="52"/>
    </location>
</feature>
<dbReference type="InterPro" id="IPR016187">
    <property type="entry name" value="CTDL_fold"/>
</dbReference>
<dbReference type="InterPro" id="IPR050111">
    <property type="entry name" value="C-type_lectin/snaclec_domain"/>
</dbReference>
<dbReference type="Gene3D" id="3.10.100.10">
    <property type="entry name" value="Mannose-Binding Protein A, subunit A"/>
    <property type="match status" value="1"/>
</dbReference>
<evidence type="ECO:0000313" key="8">
    <source>
        <dbReference type="Proteomes" id="UP001178508"/>
    </source>
</evidence>
<dbReference type="SMART" id="SM00034">
    <property type="entry name" value="CLECT"/>
    <property type="match status" value="1"/>
</dbReference>
<keyword evidence="3" id="KW-0175">Coiled coil</keyword>
<dbReference type="EMBL" id="OY660866">
    <property type="protein sequence ID" value="CAJ1053675.1"/>
    <property type="molecule type" value="Genomic_DNA"/>
</dbReference>
<evidence type="ECO:0000256" key="2">
    <source>
        <dbReference type="ARBA" id="ARBA00023157"/>
    </source>
</evidence>
<dbReference type="Pfam" id="PF00059">
    <property type="entry name" value="Lectin_C"/>
    <property type="match status" value="1"/>
</dbReference>
<keyword evidence="7" id="KW-0675">Receptor</keyword>
<organism evidence="7 8">
    <name type="scientific">Xyrichtys novacula</name>
    <name type="common">Pearly razorfish</name>
    <name type="synonym">Hemipteronotus novacula</name>
    <dbReference type="NCBI Taxonomy" id="13765"/>
    <lineage>
        <taxon>Eukaryota</taxon>
        <taxon>Metazoa</taxon>
        <taxon>Chordata</taxon>
        <taxon>Craniata</taxon>
        <taxon>Vertebrata</taxon>
        <taxon>Euteleostomi</taxon>
        <taxon>Actinopterygii</taxon>
        <taxon>Neopterygii</taxon>
        <taxon>Teleostei</taxon>
        <taxon>Neoteleostei</taxon>
        <taxon>Acanthomorphata</taxon>
        <taxon>Eupercaria</taxon>
        <taxon>Labriformes</taxon>
        <taxon>Labridae</taxon>
        <taxon>Xyrichtys</taxon>
    </lineage>
</organism>
<feature type="domain" description="C-type lectin" evidence="6">
    <location>
        <begin position="149"/>
        <end position="262"/>
    </location>
</feature>
<sequence length="267" mass="30546">MELTERADYVNEQPNPQQKPREDHGKERRLFMLLFLSFGVLCIIQAILNVSLRLTMYPNSRSPNCNTTHDGENEKGERQADCDRGSNDEFNRLQERFNALTRDKNQLENQNNELNNIIQDLQKQRDRLRGLCEGSLLSASKCPVGWEEINSKCYYHSSVTKTWEDSGKFCLSKEADLVVINNVEEQRALSRLVQNTSSWFWIGLYNSGRTFGWVDGSPLTYEFWRSGKPGNGKPNNPGNCVAMSQGGWISVPCGVNLRWLCEKATIK</sequence>
<evidence type="ECO:0000256" key="3">
    <source>
        <dbReference type="SAM" id="Coils"/>
    </source>
</evidence>
<keyword evidence="1" id="KW-0430">Lectin</keyword>
<accession>A0AAV1EYA6</accession>
<keyword evidence="8" id="KW-1185">Reference proteome</keyword>
<reference evidence="7" key="1">
    <citation type="submission" date="2023-08" db="EMBL/GenBank/DDBJ databases">
        <authorList>
            <person name="Alioto T."/>
            <person name="Alioto T."/>
            <person name="Gomez Garrido J."/>
        </authorList>
    </citation>
    <scope>NUCLEOTIDE SEQUENCE</scope>
</reference>
<proteinExistence type="predicted"/>
<evidence type="ECO:0000256" key="1">
    <source>
        <dbReference type="ARBA" id="ARBA00022734"/>
    </source>
</evidence>
<keyword evidence="2" id="KW-1015">Disulfide bond</keyword>
<keyword evidence="5" id="KW-0812">Transmembrane</keyword>
<evidence type="ECO:0000259" key="6">
    <source>
        <dbReference type="PROSITE" id="PS50041"/>
    </source>
</evidence>
<dbReference type="InterPro" id="IPR016186">
    <property type="entry name" value="C-type_lectin-like/link_sf"/>
</dbReference>
<name>A0AAV1EYA6_XYRNO</name>
<dbReference type="SUPFAM" id="SSF56436">
    <property type="entry name" value="C-type lectin-like"/>
    <property type="match status" value="1"/>
</dbReference>
<feature type="coiled-coil region" evidence="3">
    <location>
        <begin position="90"/>
        <end position="131"/>
    </location>
</feature>
<gene>
    <name evidence="7" type="ORF">XNOV1_A012449</name>
</gene>
<evidence type="ECO:0000313" key="7">
    <source>
        <dbReference type="EMBL" id="CAJ1053675.1"/>
    </source>
</evidence>
<dbReference type="GO" id="GO:0030246">
    <property type="term" value="F:carbohydrate binding"/>
    <property type="evidence" value="ECO:0007669"/>
    <property type="project" value="UniProtKB-KW"/>
</dbReference>
<dbReference type="AlphaFoldDB" id="A0AAV1EYA6"/>
<dbReference type="InterPro" id="IPR018378">
    <property type="entry name" value="C-type_lectin_CS"/>
</dbReference>
<dbReference type="PANTHER" id="PTHR22803">
    <property type="entry name" value="MANNOSE, PHOSPHOLIPASE, LECTIN RECEPTOR RELATED"/>
    <property type="match status" value="1"/>
</dbReference>
<keyword evidence="5" id="KW-0472">Membrane</keyword>
<feature type="compositionally biased region" description="Basic and acidic residues" evidence="4">
    <location>
        <begin position="69"/>
        <end position="85"/>
    </location>
</feature>
<keyword evidence="5" id="KW-1133">Transmembrane helix</keyword>
<dbReference type="InterPro" id="IPR033989">
    <property type="entry name" value="CD209-like_CTLD"/>
</dbReference>
<dbReference type="PROSITE" id="PS50041">
    <property type="entry name" value="C_TYPE_LECTIN_2"/>
    <property type="match status" value="1"/>
</dbReference>
<protein>
    <submittedName>
        <fullName evidence="7">Asialoglycoprotein receptor 1-like isoform X2</fullName>
    </submittedName>
</protein>
<dbReference type="Proteomes" id="UP001178508">
    <property type="component" value="Chromosome 3"/>
</dbReference>
<feature type="region of interest" description="Disordered" evidence="4">
    <location>
        <begin position="1"/>
        <end position="24"/>
    </location>
</feature>
<dbReference type="InterPro" id="IPR001304">
    <property type="entry name" value="C-type_lectin-like"/>
</dbReference>
<dbReference type="CDD" id="cd03590">
    <property type="entry name" value="CLECT_DC-SIGN_like"/>
    <property type="match status" value="1"/>
</dbReference>
<evidence type="ECO:0000256" key="5">
    <source>
        <dbReference type="SAM" id="Phobius"/>
    </source>
</evidence>
<feature type="region of interest" description="Disordered" evidence="4">
    <location>
        <begin position="59"/>
        <end position="85"/>
    </location>
</feature>